<evidence type="ECO:0000256" key="8">
    <source>
        <dbReference type="ARBA" id="ARBA00023212"/>
    </source>
</evidence>
<evidence type="ECO:0000256" key="7">
    <source>
        <dbReference type="ARBA" id="ARBA00022837"/>
    </source>
</evidence>
<keyword evidence="13" id="KW-1185">Reference proteome</keyword>
<sequence length="404" mass="46410">HMTERTQWDHPKLVKAMTDIGMMDNICYTAYRSAMKLRHLQKVLRLDLIELSSLSNALHNCLPQTHMDDFIMDAHQLRKVVQEIYSLTRNRGHSGRVSTNECTDLLVNWILNVYDSQRTGYIFLKSFEVSIAALCSGRILQKYKYLFQAFCFDGGHMSKQGLEKMIRAFVQITDFLGETTNLGAGVSATVNSCLSTVFMSSVSQDEFVSWMMSEPQTLIWLPTLHRLSAAETVKHEAKCNICKCHPMVGFRYQCLKCLNFDICQTCFLTGRSTRHHRYTHPIQEYCLVASSRDEMKAFVRTVRNKVSKKHGRRLKQKYLAIEEDKQTDGRDHQSHHDNHFQTHLHLGQLSKQLEAVELDPVFQSKALNQGAASKQTDDSIREKSQAGVKDNLEELIDALEKENE</sequence>
<dbReference type="InterPro" id="IPR015153">
    <property type="entry name" value="EF-hand_dom_typ1"/>
</dbReference>
<dbReference type="PROSITE" id="PS01357">
    <property type="entry name" value="ZF_ZZ_1"/>
    <property type="match status" value="1"/>
</dbReference>
<dbReference type="Proteomes" id="UP000230750">
    <property type="component" value="Unassembled WGS sequence"/>
</dbReference>
<evidence type="ECO:0000256" key="9">
    <source>
        <dbReference type="PROSITE-ProRule" id="PRU00228"/>
    </source>
</evidence>
<dbReference type="GO" id="GO:0045202">
    <property type="term" value="C:synapse"/>
    <property type="evidence" value="ECO:0007669"/>
    <property type="project" value="GOC"/>
</dbReference>
<dbReference type="Gene3D" id="3.30.60.90">
    <property type="match status" value="1"/>
</dbReference>
<evidence type="ECO:0000256" key="5">
    <source>
        <dbReference type="ARBA" id="ARBA00022771"/>
    </source>
</evidence>
<dbReference type="GO" id="GO:0005886">
    <property type="term" value="C:plasma membrane"/>
    <property type="evidence" value="ECO:0007669"/>
    <property type="project" value="TreeGrafter"/>
</dbReference>
<evidence type="ECO:0000313" key="13">
    <source>
        <dbReference type="Proteomes" id="UP000230750"/>
    </source>
</evidence>
<gene>
    <name evidence="12" type="ORF">BSL78_20107</name>
</gene>
<dbReference type="PROSITE" id="PS50135">
    <property type="entry name" value="ZF_ZZ_2"/>
    <property type="match status" value="1"/>
</dbReference>
<keyword evidence="8" id="KW-0206">Cytoskeleton</keyword>
<keyword evidence="3" id="KW-0963">Cytoplasm</keyword>
<feature type="region of interest" description="Disordered" evidence="10">
    <location>
        <begin position="367"/>
        <end position="387"/>
    </location>
</feature>
<evidence type="ECO:0000256" key="1">
    <source>
        <dbReference type="ARBA" id="ARBA00004245"/>
    </source>
</evidence>
<reference evidence="12 13" key="1">
    <citation type="journal article" date="2017" name="PLoS Biol.">
        <title>The sea cucumber genome provides insights into morphological evolution and visceral regeneration.</title>
        <authorList>
            <person name="Zhang X."/>
            <person name="Sun L."/>
            <person name="Yuan J."/>
            <person name="Sun Y."/>
            <person name="Gao Y."/>
            <person name="Zhang L."/>
            <person name="Li S."/>
            <person name="Dai H."/>
            <person name="Hamel J.F."/>
            <person name="Liu C."/>
            <person name="Yu Y."/>
            <person name="Liu S."/>
            <person name="Lin W."/>
            <person name="Guo K."/>
            <person name="Jin S."/>
            <person name="Xu P."/>
            <person name="Storey K.B."/>
            <person name="Huan P."/>
            <person name="Zhang T."/>
            <person name="Zhou Y."/>
            <person name="Zhang J."/>
            <person name="Lin C."/>
            <person name="Li X."/>
            <person name="Xing L."/>
            <person name="Huo D."/>
            <person name="Sun M."/>
            <person name="Wang L."/>
            <person name="Mercier A."/>
            <person name="Li F."/>
            <person name="Yang H."/>
            <person name="Xiang J."/>
        </authorList>
    </citation>
    <scope>NUCLEOTIDE SEQUENCE [LARGE SCALE GENOMIC DNA]</scope>
    <source>
        <strain evidence="12">Shaxun</strain>
        <tissue evidence="12">Muscle</tissue>
    </source>
</reference>
<evidence type="ECO:0000256" key="6">
    <source>
        <dbReference type="ARBA" id="ARBA00022833"/>
    </source>
</evidence>
<dbReference type="SUPFAM" id="SSF47473">
    <property type="entry name" value="EF-hand"/>
    <property type="match status" value="2"/>
</dbReference>
<evidence type="ECO:0000259" key="11">
    <source>
        <dbReference type="PROSITE" id="PS50135"/>
    </source>
</evidence>
<dbReference type="Gene3D" id="1.10.238.10">
    <property type="entry name" value="EF-hand"/>
    <property type="match status" value="2"/>
</dbReference>
<evidence type="ECO:0000256" key="3">
    <source>
        <dbReference type="ARBA" id="ARBA00022490"/>
    </source>
</evidence>
<evidence type="ECO:0000256" key="2">
    <source>
        <dbReference type="ARBA" id="ARBA00004278"/>
    </source>
</evidence>
<dbReference type="SMART" id="SM00291">
    <property type="entry name" value="ZnF_ZZ"/>
    <property type="match status" value="1"/>
</dbReference>
<evidence type="ECO:0000313" key="12">
    <source>
        <dbReference type="EMBL" id="PIK43053.1"/>
    </source>
</evidence>
<dbReference type="Pfam" id="PF09069">
    <property type="entry name" value="EF-hand_3"/>
    <property type="match status" value="1"/>
</dbReference>
<dbReference type="InterPro" id="IPR043145">
    <property type="entry name" value="Znf_ZZ_sf"/>
</dbReference>
<keyword evidence="6" id="KW-0862">Zinc</keyword>
<dbReference type="InterPro" id="IPR000433">
    <property type="entry name" value="Znf_ZZ"/>
</dbReference>
<dbReference type="InterPro" id="IPR050774">
    <property type="entry name" value="KCMF1/Dystrophin"/>
</dbReference>
<name>A0A2G8K529_STIJA</name>
<comment type="subcellular location">
    <subcellularLocation>
        <location evidence="2">Cell membrane</location>
        <location evidence="2">Sarcolemma</location>
        <topology evidence="2">Peripheral membrane protein</topology>
        <orientation evidence="2">Cytoplasmic side</orientation>
    </subcellularLocation>
    <subcellularLocation>
        <location evidence="1">Cytoplasm</location>
        <location evidence="1">Cytoskeleton</location>
    </subcellularLocation>
</comment>
<organism evidence="12 13">
    <name type="scientific">Stichopus japonicus</name>
    <name type="common">Sea cucumber</name>
    <dbReference type="NCBI Taxonomy" id="307972"/>
    <lineage>
        <taxon>Eukaryota</taxon>
        <taxon>Metazoa</taxon>
        <taxon>Echinodermata</taxon>
        <taxon>Eleutherozoa</taxon>
        <taxon>Echinozoa</taxon>
        <taxon>Holothuroidea</taxon>
        <taxon>Aspidochirotacea</taxon>
        <taxon>Aspidochirotida</taxon>
        <taxon>Stichopodidae</taxon>
        <taxon>Apostichopus</taxon>
    </lineage>
</organism>
<feature type="non-terminal residue" evidence="12">
    <location>
        <position position="1"/>
    </location>
</feature>
<keyword evidence="4" id="KW-0479">Metal-binding</keyword>
<keyword evidence="7" id="KW-0106">Calcium</keyword>
<evidence type="ECO:0000256" key="4">
    <source>
        <dbReference type="ARBA" id="ARBA00022723"/>
    </source>
</evidence>
<dbReference type="GO" id="GO:0005737">
    <property type="term" value="C:cytoplasm"/>
    <property type="evidence" value="ECO:0007669"/>
    <property type="project" value="UniProtKB-SubCell"/>
</dbReference>
<keyword evidence="5 9" id="KW-0863">Zinc-finger</keyword>
<dbReference type="InterPro" id="IPR011992">
    <property type="entry name" value="EF-hand-dom_pair"/>
</dbReference>
<dbReference type="InterPro" id="IPR015154">
    <property type="entry name" value="EF-hand_dom_typ2"/>
</dbReference>
<proteinExistence type="predicted"/>
<dbReference type="PANTHER" id="PTHR12268:SF14">
    <property type="entry name" value="DYSTROPHIN-1"/>
    <property type="match status" value="1"/>
</dbReference>
<feature type="domain" description="ZZ-type" evidence="11">
    <location>
        <begin position="234"/>
        <end position="290"/>
    </location>
</feature>
<evidence type="ECO:0000256" key="10">
    <source>
        <dbReference type="SAM" id="MobiDB-lite"/>
    </source>
</evidence>
<dbReference type="EMBL" id="MRZV01000880">
    <property type="protein sequence ID" value="PIK43053.1"/>
    <property type="molecule type" value="Genomic_DNA"/>
</dbReference>
<dbReference type="SUPFAM" id="SSF57850">
    <property type="entry name" value="RING/U-box"/>
    <property type="match status" value="1"/>
</dbReference>
<comment type="caution">
    <text evidence="12">The sequence shown here is derived from an EMBL/GenBank/DDBJ whole genome shotgun (WGS) entry which is preliminary data.</text>
</comment>
<dbReference type="OrthoDB" id="10057795at2759"/>
<dbReference type="GO" id="GO:0099536">
    <property type="term" value="P:synaptic signaling"/>
    <property type="evidence" value="ECO:0007669"/>
    <property type="project" value="TreeGrafter"/>
</dbReference>
<protein>
    <submittedName>
        <fullName evidence="12">Putative dystrophin, isoform E</fullName>
    </submittedName>
</protein>
<dbReference type="PANTHER" id="PTHR12268">
    <property type="entry name" value="E3 UBIQUITIN-PROTEIN LIGASE KCMF1"/>
    <property type="match status" value="1"/>
</dbReference>
<dbReference type="STRING" id="307972.A0A2G8K529"/>
<feature type="compositionally biased region" description="Basic and acidic residues" evidence="10">
    <location>
        <begin position="375"/>
        <end position="384"/>
    </location>
</feature>
<accession>A0A2G8K529</accession>
<dbReference type="Pfam" id="PF00569">
    <property type="entry name" value="ZZ"/>
    <property type="match status" value="1"/>
</dbReference>
<dbReference type="AlphaFoldDB" id="A0A2G8K529"/>
<dbReference type="GO" id="GO:0008270">
    <property type="term" value="F:zinc ion binding"/>
    <property type="evidence" value="ECO:0007669"/>
    <property type="project" value="UniProtKB-KW"/>
</dbReference>
<dbReference type="Pfam" id="PF09068">
    <property type="entry name" value="EF-hand_2"/>
    <property type="match status" value="1"/>
</dbReference>